<protein>
    <submittedName>
        <fullName evidence="2">Uncharacterized protein</fullName>
    </submittedName>
</protein>
<feature type="region of interest" description="Disordered" evidence="1">
    <location>
        <begin position="205"/>
        <end position="227"/>
    </location>
</feature>
<name>A0A1J5PSV3_9ZZZZ</name>
<proteinExistence type="predicted"/>
<comment type="caution">
    <text evidence="2">The sequence shown here is derived from an EMBL/GenBank/DDBJ whole genome shotgun (WGS) entry which is preliminary data.</text>
</comment>
<dbReference type="EMBL" id="MLJW01004018">
    <property type="protein sequence ID" value="OIQ70807.1"/>
    <property type="molecule type" value="Genomic_DNA"/>
</dbReference>
<sequence>MEHVADQRGLAAARHPCDRDHRAERNLHVDSLQIVFARAFENQPRRGQAALRVALECPASRQGIRHLPRPIQILPGQGTALQSLLHRALEHDPPAALTRSGADLDHPVGRTHELRIVLDHQQRIARILQPRQHAAQAVEVARVQPDRRFVEHEQRLRQRRAQRRRQVDALHFPPGQGARLPVEGQIAQPDVAQIAQPGAEIVEQHGAGGPADLAQFDPGEQPAQPLDRQRVDVVQRQPGKLLQSVVAPLHPDRPETGVAVAERGVRLFTRASPPQQRLGLELGAAAGRTGGVAAVLGQQHPDVHFVSFGFQVLKKAFDSKPVLTPLAVPVRRAVDHPMLLLGREPVPGRVTRNALGLGVAHQVLLCLFPGRRLDRLDGPGAQRQPVVGNHQPVIDTDHPAKTTAAGAGTDRRVEGEHRGDRFGVAQIAFRTVQTGRKAPYFWCLRYY</sequence>
<evidence type="ECO:0000256" key="1">
    <source>
        <dbReference type="SAM" id="MobiDB-lite"/>
    </source>
</evidence>
<accession>A0A1J5PSV3</accession>
<dbReference type="AlphaFoldDB" id="A0A1J5PSV3"/>
<evidence type="ECO:0000313" key="2">
    <source>
        <dbReference type="EMBL" id="OIQ70807.1"/>
    </source>
</evidence>
<reference evidence="2" key="1">
    <citation type="submission" date="2016-10" db="EMBL/GenBank/DDBJ databases">
        <title>Sequence of Gallionella enrichment culture.</title>
        <authorList>
            <person name="Poehlein A."/>
            <person name="Muehling M."/>
            <person name="Daniel R."/>
        </authorList>
    </citation>
    <scope>NUCLEOTIDE SEQUENCE</scope>
</reference>
<gene>
    <name evidence="2" type="ORF">GALL_475780</name>
</gene>
<organism evidence="2">
    <name type="scientific">mine drainage metagenome</name>
    <dbReference type="NCBI Taxonomy" id="410659"/>
    <lineage>
        <taxon>unclassified sequences</taxon>
        <taxon>metagenomes</taxon>
        <taxon>ecological metagenomes</taxon>
    </lineage>
</organism>
<dbReference type="AntiFam" id="ANF00159">
    <property type="entry name" value="Shadow ORF (opposite uvrA)"/>
</dbReference>